<organism evidence="2 3">
    <name type="scientific">Tilletia controversa</name>
    <name type="common">dwarf bunt fungus</name>
    <dbReference type="NCBI Taxonomy" id="13291"/>
    <lineage>
        <taxon>Eukaryota</taxon>
        <taxon>Fungi</taxon>
        <taxon>Dikarya</taxon>
        <taxon>Basidiomycota</taxon>
        <taxon>Ustilaginomycotina</taxon>
        <taxon>Exobasidiomycetes</taxon>
        <taxon>Tilletiales</taxon>
        <taxon>Tilletiaceae</taxon>
        <taxon>Tilletia</taxon>
    </lineage>
</organism>
<evidence type="ECO:0000313" key="3">
    <source>
        <dbReference type="Proteomes" id="UP000077684"/>
    </source>
</evidence>
<feature type="compositionally biased region" description="Low complexity" evidence="1">
    <location>
        <begin position="73"/>
        <end position="89"/>
    </location>
</feature>
<accession>A0A8X7STY4</accession>
<reference evidence="2" key="1">
    <citation type="submission" date="2016-04" db="EMBL/GenBank/DDBJ databases">
        <authorList>
            <person name="Nguyen H.D."/>
            <person name="Samba Siva P."/>
            <person name="Cullis J."/>
            <person name="Levesque C.A."/>
            <person name="Hambleton S."/>
        </authorList>
    </citation>
    <scope>NUCLEOTIDE SEQUENCE</scope>
    <source>
        <strain evidence="2">DAOMC 236426</strain>
    </source>
</reference>
<feature type="region of interest" description="Disordered" evidence="1">
    <location>
        <begin position="65"/>
        <end position="102"/>
    </location>
</feature>
<dbReference type="Proteomes" id="UP000077684">
    <property type="component" value="Unassembled WGS sequence"/>
</dbReference>
<dbReference type="AlphaFoldDB" id="A0A8X7STY4"/>
<evidence type="ECO:0000256" key="1">
    <source>
        <dbReference type="SAM" id="MobiDB-lite"/>
    </source>
</evidence>
<sequence length="102" mass="11083">MGDPINDPTRLVIQDGYSLPSDDWKRLGLAKDQIIKWAKVFNQAADTIELVVDLRSTLERSGVIDPVAPPGPSRTLPLRTTLPSSSPSGYTPPRTPTIDLCA</sequence>
<protein>
    <submittedName>
        <fullName evidence="2">Uncharacterized protein</fullName>
    </submittedName>
</protein>
<gene>
    <name evidence="2" type="ORF">A4X06_0g7435</name>
</gene>
<comment type="caution">
    <text evidence="2">The sequence shown here is derived from an EMBL/GenBank/DDBJ whole genome shotgun (WGS) entry which is preliminary data.</text>
</comment>
<proteinExistence type="predicted"/>
<reference evidence="2" key="2">
    <citation type="journal article" date="2019" name="IMA Fungus">
        <title>Genome sequencing and comparison of five Tilletia species to identify candidate genes for the detection of regulated species infecting wheat.</title>
        <authorList>
            <person name="Nguyen H.D.T."/>
            <person name="Sultana T."/>
            <person name="Kesanakurti P."/>
            <person name="Hambleton S."/>
        </authorList>
    </citation>
    <scope>NUCLEOTIDE SEQUENCE</scope>
    <source>
        <strain evidence="2">DAOMC 236426</strain>
    </source>
</reference>
<keyword evidence="3" id="KW-1185">Reference proteome</keyword>
<evidence type="ECO:0000313" key="2">
    <source>
        <dbReference type="EMBL" id="KAE8241695.1"/>
    </source>
</evidence>
<dbReference type="EMBL" id="LWDE02001298">
    <property type="protein sequence ID" value="KAE8241695.1"/>
    <property type="molecule type" value="Genomic_DNA"/>
</dbReference>
<name>A0A8X7STY4_9BASI</name>